<dbReference type="Proteomes" id="UP000603708">
    <property type="component" value="Unassembled WGS sequence"/>
</dbReference>
<reference evidence="2" key="1">
    <citation type="journal article" date="2014" name="Int. J. Syst. Evol. Microbiol.">
        <title>Complete genome sequence of Corynebacterium casei LMG S-19264T (=DSM 44701T), isolated from a smear-ripened cheese.</title>
        <authorList>
            <consortium name="US DOE Joint Genome Institute (JGI-PGF)"/>
            <person name="Walter F."/>
            <person name="Albersmeier A."/>
            <person name="Kalinowski J."/>
            <person name="Ruckert C."/>
        </authorList>
    </citation>
    <scope>NUCLEOTIDE SEQUENCE</scope>
    <source>
        <strain evidence="2">JCM 5069</strain>
    </source>
</reference>
<keyword evidence="3" id="KW-1185">Reference proteome</keyword>
<organism evidence="2 3">
    <name type="scientific">Streptomyces sulfonofaciens</name>
    <dbReference type="NCBI Taxonomy" id="68272"/>
    <lineage>
        <taxon>Bacteria</taxon>
        <taxon>Bacillati</taxon>
        <taxon>Actinomycetota</taxon>
        <taxon>Actinomycetes</taxon>
        <taxon>Kitasatosporales</taxon>
        <taxon>Streptomycetaceae</taxon>
        <taxon>Streptomyces</taxon>
    </lineage>
</organism>
<gene>
    <name evidence="2" type="ORF">GCM10018793_47540</name>
</gene>
<evidence type="ECO:0000256" key="1">
    <source>
        <dbReference type="SAM" id="MobiDB-lite"/>
    </source>
</evidence>
<protein>
    <submittedName>
        <fullName evidence="2">Uncharacterized protein</fullName>
    </submittedName>
</protein>
<reference evidence="2" key="2">
    <citation type="submission" date="2020-09" db="EMBL/GenBank/DDBJ databases">
        <authorList>
            <person name="Sun Q."/>
            <person name="Ohkuma M."/>
        </authorList>
    </citation>
    <scope>NUCLEOTIDE SEQUENCE</scope>
    <source>
        <strain evidence="2">JCM 5069</strain>
    </source>
</reference>
<evidence type="ECO:0000313" key="3">
    <source>
        <dbReference type="Proteomes" id="UP000603708"/>
    </source>
</evidence>
<comment type="caution">
    <text evidence="2">The sequence shown here is derived from an EMBL/GenBank/DDBJ whole genome shotgun (WGS) entry which is preliminary data.</text>
</comment>
<name>A0A919L3Z7_9ACTN</name>
<accession>A0A919L3Z7</accession>
<dbReference type="AlphaFoldDB" id="A0A919L3Z7"/>
<dbReference type="EMBL" id="BNCD01000015">
    <property type="protein sequence ID" value="GHH84085.1"/>
    <property type="molecule type" value="Genomic_DNA"/>
</dbReference>
<feature type="compositionally biased region" description="Basic residues" evidence="1">
    <location>
        <begin position="89"/>
        <end position="98"/>
    </location>
</feature>
<proteinExistence type="predicted"/>
<evidence type="ECO:0000313" key="2">
    <source>
        <dbReference type="EMBL" id="GHH84085.1"/>
    </source>
</evidence>
<feature type="region of interest" description="Disordered" evidence="1">
    <location>
        <begin position="17"/>
        <end position="108"/>
    </location>
</feature>
<sequence>MSGRSIRRALQTTAIRAWARTAPRFPDRAAKPRTRTRPAAPSSPLTPSSGRGPQLSCCLFNDPSGGDGLPAAAPAHRMSQMGRMAQRTFARRPVRLGKRGTGVPREVG</sequence>
<feature type="compositionally biased region" description="Low complexity" evidence="1">
    <location>
        <begin position="37"/>
        <end position="49"/>
    </location>
</feature>